<keyword evidence="2" id="KW-1185">Reference proteome</keyword>
<accession>A0ABS5EA18</accession>
<name>A0ABS5EA18_9PROT</name>
<comment type="caution">
    <text evidence="1">The sequence shown here is derived from an EMBL/GenBank/DDBJ whole genome shotgun (WGS) entry which is preliminary data.</text>
</comment>
<feature type="non-terminal residue" evidence="1">
    <location>
        <position position="64"/>
    </location>
</feature>
<proteinExistence type="predicted"/>
<evidence type="ECO:0000313" key="1">
    <source>
        <dbReference type="EMBL" id="MBR0560747.1"/>
    </source>
</evidence>
<dbReference type="Proteomes" id="UP000677812">
    <property type="component" value="Unassembled WGS sequence"/>
</dbReference>
<evidence type="ECO:0000313" key="2">
    <source>
        <dbReference type="Proteomes" id="UP000677812"/>
    </source>
</evidence>
<sequence length="64" mass="7539">MSISCFLQSGGFGKHRKVEESFRCSFCEYAGCWFFESVNRLVHHLRVPFSGWSDPLYLWCNAKR</sequence>
<dbReference type="RefSeq" id="WP_211683437.1">
    <property type="nucleotide sequence ID" value="NZ_JAGRQH010000020.1"/>
</dbReference>
<organism evidence="1 2">
    <name type="scientific">Neokomagataea anthophila</name>
    <dbReference type="NCBI Taxonomy" id="2826925"/>
    <lineage>
        <taxon>Bacteria</taxon>
        <taxon>Pseudomonadati</taxon>
        <taxon>Pseudomonadota</taxon>
        <taxon>Alphaproteobacteria</taxon>
        <taxon>Acetobacterales</taxon>
        <taxon>Acetobacteraceae</taxon>
        <taxon>Neokomagataea</taxon>
    </lineage>
</organism>
<dbReference type="EMBL" id="JAGRQH010000020">
    <property type="protein sequence ID" value="MBR0560747.1"/>
    <property type="molecule type" value="Genomic_DNA"/>
</dbReference>
<evidence type="ECO:0008006" key="3">
    <source>
        <dbReference type="Google" id="ProtNLM"/>
    </source>
</evidence>
<reference evidence="1 2" key="1">
    <citation type="submission" date="2021-04" db="EMBL/GenBank/DDBJ databases">
        <title>The complete genome sequence of Neokomagataea sp. TBRC 2177.</title>
        <authorList>
            <person name="Charoenyingcharoen P."/>
            <person name="Yukphan P."/>
        </authorList>
    </citation>
    <scope>NUCLEOTIDE SEQUENCE [LARGE SCALE GENOMIC DNA]</scope>
    <source>
        <strain evidence="1 2">TBRC 2177</strain>
    </source>
</reference>
<gene>
    <name evidence="1" type="ORF">KB213_11910</name>
</gene>
<protein>
    <recommendedName>
        <fullName evidence="3">C2H2-type domain-containing protein</fullName>
    </recommendedName>
</protein>